<name>A0ABW4K0V2_9HYPH</name>
<accession>A0ABW4K0V2</accession>
<sequence length="64" mass="7227">MAGRCATTLTLKRQLPQADERDEPCFETAEIEPHELDAYLKAGWHIPDPEIIHIWPPMGDETAA</sequence>
<dbReference type="EMBL" id="JBHUER010000001">
    <property type="protein sequence ID" value="MFD1701714.1"/>
    <property type="molecule type" value="Genomic_DNA"/>
</dbReference>
<proteinExistence type="predicted"/>
<organism evidence="1 2">
    <name type="scientific">Methylopila henanensis</name>
    <dbReference type="NCBI Taxonomy" id="873516"/>
    <lineage>
        <taxon>Bacteria</taxon>
        <taxon>Pseudomonadati</taxon>
        <taxon>Pseudomonadota</taxon>
        <taxon>Alphaproteobacteria</taxon>
        <taxon>Hyphomicrobiales</taxon>
        <taxon>Methylopilaceae</taxon>
        <taxon>Methylopila</taxon>
    </lineage>
</organism>
<reference evidence="2" key="1">
    <citation type="journal article" date="2019" name="Int. J. Syst. Evol. Microbiol.">
        <title>The Global Catalogue of Microorganisms (GCM) 10K type strain sequencing project: providing services to taxonomists for standard genome sequencing and annotation.</title>
        <authorList>
            <consortium name="The Broad Institute Genomics Platform"/>
            <consortium name="The Broad Institute Genome Sequencing Center for Infectious Disease"/>
            <person name="Wu L."/>
            <person name="Ma J."/>
        </authorList>
    </citation>
    <scope>NUCLEOTIDE SEQUENCE [LARGE SCALE GENOMIC DNA]</scope>
    <source>
        <strain evidence="2">KCTC 23707</strain>
    </source>
</reference>
<dbReference type="RefSeq" id="WP_378796385.1">
    <property type="nucleotide sequence ID" value="NZ_JBHUER010000001.1"/>
</dbReference>
<keyword evidence="2" id="KW-1185">Reference proteome</keyword>
<protein>
    <submittedName>
        <fullName evidence="1">Uncharacterized protein</fullName>
    </submittedName>
</protein>
<gene>
    <name evidence="1" type="ORF">ACFSCV_01730</name>
</gene>
<comment type="caution">
    <text evidence="1">The sequence shown here is derived from an EMBL/GenBank/DDBJ whole genome shotgun (WGS) entry which is preliminary data.</text>
</comment>
<evidence type="ECO:0000313" key="1">
    <source>
        <dbReference type="EMBL" id="MFD1701714.1"/>
    </source>
</evidence>
<evidence type="ECO:0000313" key="2">
    <source>
        <dbReference type="Proteomes" id="UP001597308"/>
    </source>
</evidence>
<dbReference type="Proteomes" id="UP001597308">
    <property type="component" value="Unassembled WGS sequence"/>
</dbReference>